<protein>
    <recommendedName>
        <fullName evidence="3">META domain-containing protein</fullName>
    </recommendedName>
</protein>
<proteinExistence type="predicted"/>
<accession>A0ABX0Q9L9</accession>
<dbReference type="EMBL" id="WAEL01000001">
    <property type="protein sequence ID" value="NID08859.1"/>
    <property type="molecule type" value="Genomic_DNA"/>
</dbReference>
<sequence length="143" mass="15931">MARLLDSLLKKERMKKAIVGLLWVVMACQGTKGELVTPDLLARTWLQQSVDGTTLQYPIQVEFTRLGTLLYGTEKRSGGCCVPSRFRTINAQIEFLGDESPTPQCATVSCSIHPFLTGTLWKIDELTATQLVLKAGNQTLRFR</sequence>
<name>A0ABX0Q9L9_9BACT</name>
<evidence type="ECO:0008006" key="3">
    <source>
        <dbReference type="Google" id="ProtNLM"/>
    </source>
</evidence>
<organism evidence="1 2">
    <name type="scientific">Fibrivirga algicola</name>
    <dbReference type="NCBI Taxonomy" id="2950420"/>
    <lineage>
        <taxon>Bacteria</taxon>
        <taxon>Pseudomonadati</taxon>
        <taxon>Bacteroidota</taxon>
        <taxon>Cytophagia</taxon>
        <taxon>Cytophagales</taxon>
        <taxon>Spirosomataceae</taxon>
        <taxon>Fibrivirga</taxon>
    </lineage>
</organism>
<reference evidence="1" key="1">
    <citation type="submission" date="2024-05" db="EMBL/GenBank/DDBJ databases">
        <authorList>
            <person name="Jung D.-H."/>
        </authorList>
    </citation>
    <scope>NUCLEOTIDE SEQUENCE</scope>
    <source>
        <strain evidence="1">JA-25</strain>
    </source>
</reference>
<gene>
    <name evidence="1" type="ORF">F7231_01620</name>
</gene>
<comment type="caution">
    <text evidence="1">The sequence shown here is derived from an EMBL/GenBank/DDBJ whole genome shotgun (WGS) entry which is preliminary data.</text>
</comment>
<evidence type="ECO:0000313" key="1">
    <source>
        <dbReference type="EMBL" id="NID08859.1"/>
    </source>
</evidence>
<dbReference type="RefSeq" id="WP_157510493.1">
    <property type="nucleotide sequence ID" value="NZ_WAEL01000001.1"/>
</dbReference>
<keyword evidence="2" id="KW-1185">Reference proteome</keyword>
<dbReference type="PROSITE" id="PS51257">
    <property type="entry name" value="PROKAR_LIPOPROTEIN"/>
    <property type="match status" value="1"/>
</dbReference>
<dbReference type="Proteomes" id="UP000606008">
    <property type="component" value="Unassembled WGS sequence"/>
</dbReference>
<evidence type="ECO:0000313" key="2">
    <source>
        <dbReference type="Proteomes" id="UP000606008"/>
    </source>
</evidence>